<dbReference type="GO" id="GO:0080132">
    <property type="term" value="F:fatty acid 2-hydroxylase activity"/>
    <property type="evidence" value="ECO:0007669"/>
    <property type="project" value="InterPro"/>
</dbReference>
<feature type="binding site" evidence="19">
    <location>
        <position position="207"/>
    </location>
    <ligand>
        <name>Zn(2+)</name>
        <dbReference type="ChEBI" id="CHEBI:29105"/>
        <label>1</label>
    </ligand>
</feature>
<dbReference type="Gene3D" id="3.10.120.10">
    <property type="entry name" value="Cytochrome b5-like heme/steroid binding domain"/>
    <property type="match status" value="1"/>
</dbReference>
<comment type="function">
    <text evidence="18">Ceramide hydroxylase involved in the hydroxylation of sphingolipid-associated very long chain fatty acids. Postulated to hydroxylate the very long chain fatty acid of dihydroceramides and phytoceramides at C-2.</text>
</comment>
<keyword evidence="11 19" id="KW-0862">Zinc</keyword>
<dbReference type="GO" id="GO:0020037">
    <property type="term" value="F:heme binding"/>
    <property type="evidence" value="ECO:0007669"/>
    <property type="project" value="InterPro"/>
</dbReference>
<evidence type="ECO:0000256" key="4">
    <source>
        <dbReference type="ARBA" id="ARBA00005747"/>
    </source>
</evidence>
<dbReference type="PROSITE" id="PS50255">
    <property type="entry name" value="CYTOCHROME_B5_2"/>
    <property type="match status" value="1"/>
</dbReference>
<evidence type="ECO:0000256" key="18">
    <source>
        <dbReference type="PIRNR" id="PIRNR005149"/>
    </source>
</evidence>
<feature type="binding site" evidence="19">
    <location>
        <position position="229"/>
    </location>
    <ligand>
        <name>Zn(2+)</name>
        <dbReference type="ChEBI" id="CHEBI:29105"/>
        <label>1</label>
    </ligand>
</feature>
<dbReference type="OrthoDB" id="2204368at2759"/>
<feature type="binding site" evidence="19">
    <location>
        <position position="307"/>
    </location>
    <ligand>
        <name>Zn(2+)</name>
        <dbReference type="ChEBI" id="CHEBI:29105"/>
        <label>1</label>
    </ligand>
</feature>
<feature type="binding site" evidence="19">
    <location>
        <position position="308"/>
    </location>
    <ligand>
        <name>Zn(2+)</name>
        <dbReference type="ChEBI" id="CHEBI:29105"/>
        <label>1</label>
    </ligand>
</feature>
<dbReference type="PIRSF" id="PIRSF005149">
    <property type="entry name" value="IPC-B_HD"/>
    <property type="match status" value="1"/>
</dbReference>
<evidence type="ECO:0000256" key="16">
    <source>
        <dbReference type="ARBA" id="ARBA00023136"/>
    </source>
</evidence>
<dbReference type="VEuPathDB" id="FungiDB:PHYBLDRAFT_157053"/>
<feature type="binding site" description="axial binding residue" evidence="20">
    <location>
        <position position="36"/>
    </location>
    <ligand>
        <name>heme</name>
        <dbReference type="ChEBI" id="CHEBI:30413"/>
    </ligand>
    <ligandPart>
        <name>Fe</name>
        <dbReference type="ChEBI" id="CHEBI:18248"/>
    </ligandPart>
</feature>
<evidence type="ECO:0000313" key="23">
    <source>
        <dbReference type="EMBL" id="OAD81038.1"/>
    </source>
</evidence>
<evidence type="ECO:0000256" key="6">
    <source>
        <dbReference type="ARBA" id="ARBA00022617"/>
    </source>
</evidence>
<dbReference type="GO" id="GO:0005789">
    <property type="term" value="C:endoplasmic reticulum membrane"/>
    <property type="evidence" value="ECO:0007669"/>
    <property type="project" value="UniProtKB-SubCell"/>
</dbReference>
<dbReference type="InterPro" id="IPR018506">
    <property type="entry name" value="Cyt_B5_heme-BS"/>
</dbReference>
<comment type="pathway">
    <text evidence="2">Sphingolipid metabolism.</text>
</comment>
<dbReference type="SMART" id="SM01117">
    <property type="entry name" value="Cyt-b5"/>
    <property type="match status" value="1"/>
</dbReference>
<dbReference type="FunCoup" id="A0A167R7L3">
    <property type="interactions" value="154"/>
</dbReference>
<dbReference type="InParanoid" id="A0A167R7L3"/>
<evidence type="ECO:0000259" key="22">
    <source>
        <dbReference type="PROSITE" id="PS50255"/>
    </source>
</evidence>
<evidence type="ECO:0000256" key="5">
    <source>
        <dbReference type="ARBA" id="ARBA00022516"/>
    </source>
</evidence>
<keyword evidence="9 18" id="KW-0256">Endoplasmic reticulum</keyword>
<comment type="cofactor">
    <cofactor evidence="20">
        <name>Fe cation</name>
        <dbReference type="ChEBI" id="CHEBI:24875"/>
    </cofactor>
</comment>
<evidence type="ECO:0000256" key="11">
    <source>
        <dbReference type="ARBA" id="ARBA00022833"/>
    </source>
</evidence>
<keyword evidence="17 18" id="KW-0275">Fatty acid biosynthesis</keyword>
<comment type="similarity">
    <text evidence="4 18">Belongs to the sterol desaturase family. SCS7 subfamily.</text>
</comment>
<keyword evidence="14 18" id="KW-0408">Iron</keyword>
<dbReference type="RefSeq" id="XP_018299078.1">
    <property type="nucleotide sequence ID" value="XM_018433555.1"/>
</dbReference>
<keyword evidence="12 21" id="KW-1133">Transmembrane helix</keyword>
<evidence type="ECO:0000256" key="17">
    <source>
        <dbReference type="ARBA" id="ARBA00023160"/>
    </source>
</evidence>
<dbReference type="AlphaFoldDB" id="A0A167R7L3"/>
<evidence type="ECO:0000313" key="24">
    <source>
        <dbReference type="Proteomes" id="UP000077315"/>
    </source>
</evidence>
<evidence type="ECO:0000256" key="21">
    <source>
        <dbReference type="SAM" id="Phobius"/>
    </source>
</evidence>
<accession>A0A167R7L3</accession>
<feature type="binding site" evidence="19">
    <location>
        <position position="226"/>
    </location>
    <ligand>
        <name>Zn(2+)</name>
        <dbReference type="ChEBI" id="CHEBI:29105"/>
        <label>1</label>
    </ligand>
</feature>
<dbReference type="GO" id="GO:0005506">
    <property type="term" value="F:iron ion binding"/>
    <property type="evidence" value="ECO:0007669"/>
    <property type="project" value="UniProtKB-UniRule"/>
</dbReference>
<comment type="pathway">
    <text evidence="3">Lipid metabolism.</text>
</comment>
<dbReference type="FunFam" id="3.10.120.10:FF:000007">
    <property type="entry name" value="Sulfite oxidase, mitochondrial"/>
    <property type="match status" value="1"/>
</dbReference>
<feature type="binding site" evidence="19">
    <location>
        <position position="304"/>
    </location>
    <ligand>
        <name>Zn(2+)</name>
        <dbReference type="ChEBI" id="CHEBI:29105"/>
        <label>1</label>
    </ligand>
</feature>
<dbReference type="GO" id="GO:0006633">
    <property type="term" value="P:fatty acid biosynthetic process"/>
    <property type="evidence" value="ECO:0007669"/>
    <property type="project" value="UniProtKB-KW"/>
</dbReference>
<dbReference type="InterPro" id="IPR014430">
    <property type="entry name" value="Scs7"/>
</dbReference>
<dbReference type="InterPro" id="IPR036400">
    <property type="entry name" value="Cyt_B5-like_heme/steroid_sf"/>
</dbReference>
<protein>
    <recommendedName>
        <fullName evidence="18">Ceramide very long chain fatty acid hydroxylase</fullName>
        <ecNumber evidence="18">1.-.-.-</ecNumber>
    </recommendedName>
</protein>
<evidence type="ECO:0000256" key="7">
    <source>
        <dbReference type="ARBA" id="ARBA00022692"/>
    </source>
</evidence>
<keyword evidence="15 18" id="KW-0443">Lipid metabolism</keyword>
<evidence type="ECO:0000256" key="3">
    <source>
        <dbReference type="ARBA" id="ARBA00005189"/>
    </source>
</evidence>
<evidence type="ECO:0000256" key="12">
    <source>
        <dbReference type="ARBA" id="ARBA00022989"/>
    </source>
</evidence>
<evidence type="ECO:0000256" key="1">
    <source>
        <dbReference type="ARBA" id="ARBA00004477"/>
    </source>
</evidence>
<feature type="transmembrane region" description="Helical" evidence="21">
    <location>
        <begin position="239"/>
        <end position="259"/>
    </location>
</feature>
<feature type="binding site" description="axial binding residue" evidence="20">
    <location>
        <position position="63"/>
    </location>
    <ligand>
        <name>heme</name>
        <dbReference type="ChEBI" id="CHEBI:30413"/>
    </ligand>
    <ligandPart>
        <name>Fe</name>
        <dbReference type="ChEBI" id="CHEBI:18248"/>
    </ligandPart>
</feature>
<keyword evidence="13 18" id="KW-0560">Oxidoreductase</keyword>
<dbReference type="Proteomes" id="UP000077315">
    <property type="component" value="Unassembled WGS sequence"/>
</dbReference>
<dbReference type="PANTHER" id="PTHR12863:SF1">
    <property type="entry name" value="FATTY ACID 2-HYDROXYLASE"/>
    <property type="match status" value="1"/>
</dbReference>
<dbReference type="STRING" id="763407.A0A167R7L3"/>
<evidence type="ECO:0000256" key="8">
    <source>
        <dbReference type="ARBA" id="ARBA00022723"/>
    </source>
</evidence>
<dbReference type="PRINTS" id="PR00363">
    <property type="entry name" value="CYTOCHROMEB5"/>
</dbReference>
<keyword evidence="24" id="KW-1185">Reference proteome</keyword>
<evidence type="ECO:0000256" key="10">
    <source>
        <dbReference type="ARBA" id="ARBA00022832"/>
    </source>
</evidence>
<keyword evidence="8 18" id="KW-0479">Metal-binding</keyword>
<dbReference type="GeneID" id="28994461"/>
<name>A0A167R7L3_PHYB8</name>
<keyword evidence="16 18" id="KW-0472">Membrane</keyword>
<evidence type="ECO:0000256" key="20">
    <source>
        <dbReference type="PIRSR" id="PIRSR005149-50"/>
    </source>
</evidence>
<evidence type="ECO:0000256" key="14">
    <source>
        <dbReference type="ARBA" id="ARBA00023004"/>
    </source>
</evidence>
<sequence length="342" mass="39617">MPNFSAEQVAEHACESSCWIIYKNKIYDVTTFVGDHPGGQDIVMQFAGTDVTNVMSDPTLHVHSDATQDILNEYYIGELLPSKENPVPVTKPLVTKAKEKETFLDLRKPLFPQLWNATYSKKFYLEQVHRPRYVPYYVPYFSDPAMDVLSRTSWYMVPLIWIPFVVYQLWCSLKTGHSDVMVTGVTFATGVLFWTLLEYCLHRFLFHLDDLLPDHPKALLVHFTLHGIHHHMPMDRLRLVMPPALTVLIGTPVIRLAHLVCIPKIAHGFVAGAFMGYILYDLIHYYLHHAQVFKIHFKEMKRYHIAHHYKEYDSGFGITSKLWDYVFGTVLVMDENNSVKTL</sequence>
<feature type="transmembrane region" description="Helical" evidence="21">
    <location>
        <begin position="182"/>
        <end position="201"/>
    </location>
</feature>
<gene>
    <name evidence="23" type="ORF">PHYBLDRAFT_157053</name>
</gene>
<feature type="domain" description="Cytochrome b5 heme-binding" evidence="22">
    <location>
        <begin position="1"/>
        <end position="80"/>
    </location>
</feature>
<dbReference type="Pfam" id="PF04116">
    <property type="entry name" value="FA_hydroxylase"/>
    <property type="match status" value="1"/>
</dbReference>
<comment type="subcellular location">
    <subcellularLocation>
        <location evidence="1">Endoplasmic reticulum membrane</location>
        <topology evidence="1">Multi-pass membrane protein</topology>
    </subcellularLocation>
</comment>
<dbReference type="InterPro" id="IPR006694">
    <property type="entry name" value="Fatty_acid_hydroxylase"/>
</dbReference>
<keyword evidence="7 21" id="KW-0812">Transmembrane</keyword>
<feature type="binding site" evidence="19">
    <location>
        <position position="284"/>
    </location>
    <ligand>
        <name>Zn(2+)</name>
        <dbReference type="ChEBI" id="CHEBI:29105"/>
        <label>1</label>
    </ligand>
</feature>
<dbReference type="InterPro" id="IPR001199">
    <property type="entry name" value="Cyt_B5-like_heme/steroid-bd"/>
</dbReference>
<dbReference type="PANTHER" id="PTHR12863">
    <property type="entry name" value="FATTY ACID HYDROXYLASE"/>
    <property type="match status" value="1"/>
</dbReference>
<feature type="transmembrane region" description="Helical" evidence="21">
    <location>
        <begin position="265"/>
        <end position="287"/>
    </location>
</feature>
<dbReference type="SUPFAM" id="SSF55856">
    <property type="entry name" value="Cytochrome b5-like heme/steroid binding domain"/>
    <property type="match status" value="1"/>
</dbReference>
<feature type="binding site" evidence="19">
    <location>
        <position position="230"/>
    </location>
    <ligand>
        <name>Zn(2+)</name>
        <dbReference type="ChEBI" id="CHEBI:29105"/>
        <label>1</label>
    </ligand>
</feature>
<feature type="binding site" evidence="19">
    <location>
        <position position="202"/>
    </location>
    <ligand>
        <name>Zn(2+)</name>
        <dbReference type="ChEBI" id="CHEBI:29105"/>
        <label>1</label>
    </ligand>
</feature>
<keyword evidence="6 20" id="KW-0349">Heme</keyword>
<feature type="binding site" evidence="19">
    <location>
        <position position="288"/>
    </location>
    <ligand>
        <name>Zn(2+)</name>
        <dbReference type="ChEBI" id="CHEBI:29105"/>
        <label>1</label>
    </ligand>
</feature>
<organism evidence="23 24">
    <name type="scientific">Phycomyces blakesleeanus (strain ATCC 8743b / DSM 1359 / FGSC 10004 / NBRC 33097 / NRRL 1555)</name>
    <dbReference type="NCBI Taxonomy" id="763407"/>
    <lineage>
        <taxon>Eukaryota</taxon>
        <taxon>Fungi</taxon>
        <taxon>Fungi incertae sedis</taxon>
        <taxon>Mucoromycota</taxon>
        <taxon>Mucoromycotina</taxon>
        <taxon>Mucoromycetes</taxon>
        <taxon>Mucorales</taxon>
        <taxon>Phycomycetaceae</taxon>
        <taxon>Phycomyces</taxon>
    </lineage>
</organism>
<keyword evidence="10 18" id="KW-0276">Fatty acid metabolism</keyword>
<dbReference type="EC" id="1.-.-.-" evidence="18"/>
<evidence type="ECO:0000256" key="15">
    <source>
        <dbReference type="ARBA" id="ARBA00023098"/>
    </source>
</evidence>
<dbReference type="Pfam" id="PF00173">
    <property type="entry name" value="Cyt-b5"/>
    <property type="match status" value="1"/>
</dbReference>
<reference evidence="24" key="1">
    <citation type="submission" date="2015-06" db="EMBL/GenBank/DDBJ databases">
        <title>Expansion of signal transduction pathways in fungi by whole-genome duplication.</title>
        <authorList>
            <consortium name="DOE Joint Genome Institute"/>
            <person name="Corrochano L.M."/>
            <person name="Kuo A."/>
            <person name="Marcet-Houben M."/>
            <person name="Polaino S."/>
            <person name="Salamov A."/>
            <person name="Villalobos J.M."/>
            <person name="Alvarez M.I."/>
            <person name="Avalos J."/>
            <person name="Benito E.P."/>
            <person name="Benoit I."/>
            <person name="Burger G."/>
            <person name="Camino L.P."/>
            <person name="Canovas D."/>
            <person name="Cerda-Olmedo E."/>
            <person name="Cheng J.-F."/>
            <person name="Dominguez A."/>
            <person name="Elias M."/>
            <person name="Eslava A.P."/>
            <person name="Glaser F."/>
            <person name="Grimwood J."/>
            <person name="Gutierrez G."/>
            <person name="Heitman J."/>
            <person name="Henrissat B."/>
            <person name="Iturriaga E.A."/>
            <person name="Lang B.F."/>
            <person name="Lavin J.L."/>
            <person name="Lee S."/>
            <person name="Li W."/>
            <person name="Lindquist E."/>
            <person name="Lopez-Garcia S."/>
            <person name="Luque E.M."/>
            <person name="Marcos A.T."/>
            <person name="Martin J."/>
            <person name="McCluskey K."/>
            <person name="Medina H.R."/>
            <person name="Miralles-Duran A."/>
            <person name="Miyazaki A."/>
            <person name="Munoz-Torres E."/>
            <person name="Oguiza J.A."/>
            <person name="Ohm R."/>
            <person name="Olmedo M."/>
            <person name="Orejas M."/>
            <person name="Ortiz-Castellanos L."/>
            <person name="Pisabarro A.G."/>
            <person name="Rodriguez-Romero J."/>
            <person name="Ruiz-Herrera J."/>
            <person name="Ruiz-Vazquez R."/>
            <person name="Sanz C."/>
            <person name="Schackwitz W."/>
            <person name="Schmutz J."/>
            <person name="Shahriari M."/>
            <person name="Shelest E."/>
            <person name="Silva-Franco F."/>
            <person name="Soanes D."/>
            <person name="Syed K."/>
            <person name="Tagua V.G."/>
            <person name="Talbot N.J."/>
            <person name="Thon M."/>
            <person name="De vries R.P."/>
            <person name="Wiebenga A."/>
            <person name="Yadav J.S."/>
            <person name="Braun E.L."/>
            <person name="Baker S."/>
            <person name="Garre V."/>
            <person name="Horwitz B."/>
            <person name="Torres-Martinez S."/>
            <person name="Idnurm A."/>
            <person name="Herrera-Estrella A."/>
            <person name="Gabaldon T."/>
            <person name="Grigoriev I.V."/>
        </authorList>
    </citation>
    <scope>NUCLEOTIDE SEQUENCE [LARGE SCALE GENOMIC DNA]</scope>
    <source>
        <strain evidence="24">NRRL 1555(-)</strain>
    </source>
</reference>
<evidence type="ECO:0000256" key="9">
    <source>
        <dbReference type="ARBA" id="ARBA00022824"/>
    </source>
</evidence>
<comment type="cofactor">
    <cofactor evidence="18 19">
        <name>Zn(2+)</name>
        <dbReference type="ChEBI" id="CHEBI:29105"/>
    </cofactor>
    <text evidence="18 19">Binds 2 Zn(2+) ions per subunit that likely form a catalytic dimetal center.</text>
</comment>
<feature type="transmembrane region" description="Helical" evidence="21">
    <location>
        <begin position="152"/>
        <end position="170"/>
    </location>
</feature>
<dbReference type="PROSITE" id="PS00191">
    <property type="entry name" value="CYTOCHROME_B5_1"/>
    <property type="match status" value="1"/>
</dbReference>
<keyword evidence="5 18" id="KW-0444">Lipid biosynthesis</keyword>
<proteinExistence type="inferred from homology"/>
<evidence type="ECO:0000256" key="2">
    <source>
        <dbReference type="ARBA" id="ARBA00004991"/>
    </source>
</evidence>
<dbReference type="EMBL" id="KV440971">
    <property type="protein sequence ID" value="OAD81038.1"/>
    <property type="molecule type" value="Genomic_DNA"/>
</dbReference>
<evidence type="ECO:0000256" key="19">
    <source>
        <dbReference type="PIRSR" id="PIRSR005149-1"/>
    </source>
</evidence>
<evidence type="ECO:0000256" key="13">
    <source>
        <dbReference type="ARBA" id="ARBA00023002"/>
    </source>
</evidence>